<dbReference type="OrthoDB" id="10261039at2759"/>
<accession>A0A183A3C2</accession>
<dbReference type="Pfam" id="PF09731">
    <property type="entry name" value="Mitofilin"/>
    <property type="match status" value="1"/>
</dbReference>
<sequence>MVNLYLFCRAELDKLAKETQALWIACEALACSLSSARPTTTHGVTYSEVNVTGPLKEFVEAVKEAASTGNHPFALAILEKIPPEVVTDGVWMERGLKERFEKVSGMIWNS</sequence>
<gene>
    <name evidence="8" type="ORF">ECPE_LOCUS1457</name>
</gene>
<evidence type="ECO:0000313" key="8">
    <source>
        <dbReference type="EMBL" id="VDP39368.1"/>
    </source>
</evidence>
<dbReference type="GO" id="GO:0042407">
    <property type="term" value="P:cristae formation"/>
    <property type="evidence" value="ECO:0007669"/>
    <property type="project" value="TreeGrafter"/>
</dbReference>
<keyword evidence="5 7" id="KW-0496">Mitochondrion</keyword>
<evidence type="ECO:0000256" key="6">
    <source>
        <dbReference type="ARBA" id="ARBA00023136"/>
    </source>
</evidence>
<comment type="subunit">
    <text evidence="7">Component of the mitochondrial contact site and cristae organizing system (MICOS) complex.</text>
</comment>
<dbReference type="InterPro" id="IPR019133">
    <property type="entry name" value="MIC60"/>
</dbReference>
<evidence type="ECO:0000256" key="4">
    <source>
        <dbReference type="ARBA" id="ARBA00022989"/>
    </source>
</evidence>
<evidence type="ECO:0000313" key="10">
    <source>
        <dbReference type="WBParaSite" id="ECPE_0000145701-mRNA-1"/>
    </source>
</evidence>
<dbReference type="AlphaFoldDB" id="A0A183A3C2"/>
<dbReference type="GO" id="GO:0061617">
    <property type="term" value="C:MICOS complex"/>
    <property type="evidence" value="ECO:0007669"/>
    <property type="project" value="TreeGrafter"/>
</dbReference>
<comment type="similarity">
    <text evidence="1 7">Belongs to the MICOS complex subunit Mic60 family.</text>
</comment>
<evidence type="ECO:0000313" key="9">
    <source>
        <dbReference type="Proteomes" id="UP000272942"/>
    </source>
</evidence>
<evidence type="ECO:0000256" key="5">
    <source>
        <dbReference type="ARBA" id="ARBA00023128"/>
    </source>
</evidence>
<keyword evidence="9" id="KW-1185">Reference proteome</keyword>
<evidence type="ECO:0000256" key="2">
    <source>
        <dbReference type="ARBA" id="ARBA00022692"/>
    </source>
</evidence>
<evidence type="ECO:0000256" key="7">
    <source>
        <dbReference type="RuleBase" id="RU363000"/>
    </source>
</evidence>
<dbReference type="PANTHER" id="PTHR15415:SF7">
    <property type="entry name" value="MICOS COMPLEX SUBUNIT MIC60"/>
    <property type="match status" value="1"/>
</dbReference>
<name>A0A183A3C2_9TREM</name>
<keyword evidence="3 7" id="KW-0999">Mitochondrion inner membrane</keyword>
<evidence type="ECO:0000256" key="3">
    <source>
        <dbReference type="ARBA" id="ARBA00022792"/>
    </source>
</evidence>
<dbReference type="Proteomes" id="UP000272942">
    <property type="component" value="Unassembled WGS sequence"/>
</dbReference>
<comment type="function">
    <text evidence="7">Component of the MICOS complex, a large protein complex of the mitochondrial inner membrane that plays crucial roles in the maintenance of crista junctions, inner membrane architecture, and formation of contact sites to the outer membrane.</text>
</comment>
<keyword evidence="2 7" id="KW-0812">Transmembrane</keyword>
<dbReference type="WBParaSite" id="ECPE_0000145701-mRNA-1">
    <property type="protein sequence ID" value="ECPE_0000145701-mRNA-1"/>
    <property type="gene ID" value="ECPE_0000145701"/>
</dbReference>
<organism evidence="10">
    <name type="scientific">Echinostoma caproni</name>
    <dbReference type="NCBI Taxonomy" id="27848"/>
    <lineage>
        <taxon>Eukaryota</taxon>
        <taxon>Metazoa</taxon>
        <taxon>Spiralia</taxon>
        <taxon>Lophotrochozoa</taxon>
        <taxon>Platyhelminthes</taxon>
        <taxon>Trematoda</taxon>
        <taxon>Digenea</taxon>
        <taxon>Plagiorchiida</taxon>
        <taxon>Echinostomata</taxon>
        <taxon>Echinostomatoidea</taxon>
        <taxon>Echinostomatidae</taxon>
        <taxon>Echinostoma</taxon>
    </lineage>
</organism>
<reference evidence="8 9" key="2">
    <citation type="submission" date="2018-11" db="EMBL/GenBank/DDBJ databases">
        <authorList>
            <consortium name="Pathogen Informatics"/>
        </authorList>
    </citation>
    <scope>NUCLEOTIDE SEQUENCE [LARGE SCALE GENOMIC DNA]</scope>
    <source>
        <strain evidence="8 9">Egypt</strain>
    </source>
</reference>
<comment type="subcellular location">
    <subcellularLocation>
        <location evidence="7">Mitochondrion inner membrane</location>
        <topology evidence="7">Single-pass membrane protein</topology>
    </subcellularLocation>
</comment>
<reference evidence="10" key="1">
    <citation type="submission" date="2016-06" db="UniProtKB">
        <authorList>
            <consortium name="WormBaseParasite"/>
        </authorList>
    </citation>
    <scope>IDENTIFICATION</scope>
</reference>
<keyword evidence="4" id="KW-1133">Transmembrane helix</keyword>
<dbReference type="EMBL" id="UZAN01009419">
    <property type="protein sequence ID" value="VDP39368.1"/>
    <property type="molecule type" value="Genomic_DNA"/>
</dbReference>
<keyword evidence="6" id="KW-0472">Membrane</keyword>
<protein>
    <recommendedName>
        <fullName evidence="7">MICOS complex subunit MIC60</fullName>
    </recommendedName>
    <alternativeName>
        <fullName evidence="7">Mitofilin</fullName>
    </alternativeName>
</protein>
<dbReference type="PANTHER" id="PTHR15415">
    <property type="entry name" value="MITOFILIN"/>
    <property type="match status" value="1"/>
</dbReference>
<evidence type="ECO:0000256" key="1">
    <source>
        <dbReference type="ARBA" id="ARBA00010877"/>
    </source>
</evidence>
<proteinExistence type="inferred from homology"/>